<gene>
    <name evidence="13" type="ORF">L798_08267</name>
</gene>
<evidence type="ECO:0000256" key="2">
    <source>
        <dbReference type="ARBA" id="ARBA00022603"/>
    </source>
</evidence>
<evidence type="ECO:0000256" key="10">
    <source>
        <dbReference type="ARBA" id="ARBA00023163"/>
    </source>
</evidence>
<organism evidence="13 14">
    <name type="scientific">Zootermopsis nevadensis</name>
    <name type="common">Dampwood termite</name>
    <dbReference type="NCBI Taxonomy" id="136037"/>
    <lineage>
        <taxon>Eukaryota</taxon>
        <taxon>Metazoa</taxon>
        <taxon>Ecdysozoa</taxon>
        <taxon>Arthropoda</taxon>
        <taxon>Hexapoda</taxon>
        <taxon>Insecta</taxon>
        <taxon>Pterygota</taxon>
        <taxon>Neoptera</taxon>
        <taxon>Polyneoptera</taxon>
        <taxon>Dictyoptera</taxon>
        <taxon>Blattodea</taxon>
        <taxon>Blattoidea</taxon>
        <taxon>Termitoidae</taxon>
        <taxon>Termopsidae</taxon>
        <taxon>Zootermopsis</taxon>
    </lineage>
</organism>
<evidence type="ECO:0000256" key="5">
    <source>
        <dbReference type="ARBA" id="ARBA00022723"/>
    </source>
</evidence>
<dbReference type="GO" id="GO:0005634">
    <property type="term" value="C:nucleus"/>
    <property type="evidence" value="ECO:0007669"/>
    <property type="project" value="UniProtKB-SubCell"/>
</dbReference>
<keyword evidence="8" id="KW-0862">Zinc</keyword>
<dbReference type="Gene3D" id="2.170.270.10">
    <property type="entry name" value="SET domain"/>
    <property type="match status" value="1"/>
</dbReference>
<keyword evidence="11" id="KW-0539">Nucleus</keyword>
<sequence>MDENNYSELSSFFPLNEWNDISEYDKKRNYNLLENYKVLQSCGLPTKKPDFLCVTKRKSEEQNCKKINKRIKFKPQIKRKDGNVSILRCLSKFTIIVLEKVIQDQIVGLSALNDAIRKLESELESRVEAEKGSEKESDVPGRRYPKRSLARKNYMEGNVLDDDEYIFCDDCNQEWAGDCLVHGALTVVEDLKVPAHPGDPTRADRTVPFQLCIAQSGISVAGSGVWTRVPLRKGLRFGPYEGAKAERSNRNGYCWQIHHNSRPLYCVDAKDCGIANWMRYVNCARHKEELNLKAFQYKDEIYYRTFQHIPAHVELLVWYGDEYGRELSIDVKNFHKTQQKQCHNVFRCVGCGTTYSSPLYLENHKSYCRGLKGMRLTQSGREVGVKRSQSNSIHSKLQCGQKQYQCSGHDSDRPTSLSYVKPVNLSIEGDMDAVRTCGLDNKVSNTNTASIFGDEAEGNTVQADDLGRQFRDE</sequence>
<keyword evidence="9" id="KW-0805">Transcription regulation</keyword>
<evidence type="ECO:0000256" key="1">
    <source>
        <dbReference type="ARBA" id="ARBA00004123"/>
    </source>
</evidence>
<evidence type="ECO:0000259" key="12">
    <source>
        <dbReference type="PROSITE" id="PS50280"/>
    </source>
</evidence>
<keyword evidence="3 13" id="KW-0808">Transferase</keyword>
<dbReference type="GO" id="GO:0032259">
    <property type="term" value="P:methylation"/>
    <property type="evidence" value="ECO:0007669"/>
    <property type="project" value="UniProtKB-KW"/>
</dbReference>
<dbReference type="GO" id="GO:0010468">
    <property type="term" value="P:regulation of gene expression"/>
    <property type="evidence" value="ECO:0007669"/>
    <property type="project" value="TreeGrafter"/>
</dbReference>
<dbReference type="InParanoid" id="A0A067R0H5"/>
<evidence type="ECO:0000256" key="3">
    <source>
        <dbReference type="ARBA" id="ARBA00022679"/>
    </source>
</evidence>
<dbReference type="InterPro" id="IPR001214">
    <property type="entry name" value="SET_dom"/>
</dbReference>
<protein>
    <submittedName>
        <fullName evidence="13">Histone-lysine N-methyltransferase PRDM9</fullName>
    </submittedName>
</protein>
<dbReference type="InterPro" id="IPR046341">
    <property type="entry name" value="SET_dom_sf"/>
</dbReference>
<dbReference type="eggNOG" id="KOG2461">
    <property type="taxonomic scope" value="Eukaryota"/>
</dbReference>
<reference evidence="13 14" key="1">
    <citation type="journal article" date="2014" name="Nat. Commun.">
        <title>Molecular traces of alternative social organization in a termite genome.</title>
        <authorList>
            <person name="Terrapon N."/>
            <person name="Li C."/>
            <person name="Robertson H.M."/>
            <person name="Ji L."/>
            <person name="Meng X."/>
            <person name="Booth W."/>
            <person name="Chen Z."/>
            <person name="Childers C.P."/>
            <person name="Glastad K.M."/>
            <person name="Gokhale K."/>
            <person name="Gowin J."/>
            <person name="Gronenberg W."/>
            <person name="Hermansen R.A."/>
            <person name="Hu H."/>
            <person name="Hunt B.G."/>
            <person name="Huylmans A.K."/>
            <person name="Khalil S.M."/>
            <person name="Mitchell R.D."/>
            <person name="Munoz-Torres M.C."/>
            <person name="Mustard J.A."/>
            <person name="Pan H."/>
            <person name="Reese J.T."/>
            <person name="Scharf M.E."/>
            <person name="Sun F."/>
            <person name="Vogel H."/>
            <person name="Xiao J."/>
            <person name="Yang W."/>
            <person name="Yang Z."/>
            <person name="Yang Z."/>
            <person name="Zhou J."/>
            <person name="Zhu J."/>
            <person name="Brent C.S."/>
            <person name="Elsik C.G."/>
            <person name="Goodisman M.A."/>
            <person name="Liberles D.A."/>
            <person name="Roe R.M."/>
            <person name="Vargo E.L."/>
            <person name="Vilcinskas A."/>
            <person name="Wang J."/>
            <person name="Bornberg-Bauer E."/>
            <person name="Korb J."/>
            <person name="Zhang G."/>
            <person name="Liebig J."/>
        </authorList>
    </citation>
    <scope>NUCLEOTIDE SEQUENCE [LARGE SCALE GENOMIC DNA]</scope>
    <source>
        <tissue evidence="13">Whole organism</tissue>
    </source>
</reference>
<keyword evidence="5" id="KW-0479">Metal-binding</keyword>
<dbReference type="PANTHER" id="PTHR16515:SF66">
    <property type="entry name" value="C2H2-TYPE DOMAIN-CONTAINING PROTEIN"/>
    <property type="match status" value="1"/>
</dbReference>
<evidence type="ECO:0000256" key="9">
    <source>
        <dbReference type="ARBA" id="ARBA00023015"/>
    </source>
</evidence>
<dbReference type="GO" id="GO:0008170">
    <property type="term" value="F:N-methyltransferase activity"/>
    <property type="evidence" value="ECO:0007669"/>
    <property type="project" value="UniProtKB-ARBA"/>
</dbReference>
<dbReference type="GO" id="GO:0008757">
    <property type="term" value="F:S-adenosylmethionine-dependent methyltransferase activity"/>
    <property type="evidence" value="ECO:0007669"/>
    <property type="project" value="UniProtKB-ARBA"/>
</dbReference>
<dbReference type="InterPro" id="IPR044417">
    <property type="entry name" value="PRDM7_9_PR-SET"/>
</dbReference>
<name>A0A067R0H5_ZOONE</name>
<evidence type="ECO:0000256" key="11">
    <source>
        <dbReference type="ARBA" id="ARBA00023242"/>
    </source>
</evidence>
<dbReference type="OMA" id="NEWNDIS"/>
<dbReference type="AlphaFoldDB" id="A0A067R0H5"/>
<proteinExistence type="predicted"/>
<feature type="domain" description="SET" evidence="12">
    <location>
        <begin position="209"/>
        <end position="320"/>
    </location>
</feature>
<dbReference type="STRING" id="136037.A0A067R0H5"/>
<keyword evidence="6" id="KW-0677">Repeat</keyword>
<dbReference type="CDD" id="cd19193">
    <property type="entry name" value="PR-SET_PRDM7_9"/>
    <property type="match status" value="1"/>
</dbReference>
<keyword evidence="7" id="KW-0863">Zinc-finger</keyword>
<evidence type="ECO:0000313" key="13">
    <source>
        <dbReference type="EMBL" id="KDR15403.1"/>
    </source>
</evidence>
<evidence type="ECO:0000256" key="6">
    <source>
        <dbReference type="ARBA" id="ARBA00022737"/>
    </source>
</evidence>
<accession>A0A067R0H5</accession>
<evidence type="ECO:0000256" key="7">
    <source>
        <dbReference type="ARBA" id="ARBA00022771"/>
    </source>
</evidence>
<keyword evidence="4" id="KW-0949">S-adenosyl-L-methionine</keyword>
<evidence type="ECO:0000256" key="8">
    <source>
        <dbReference type="ARBA" id="ARBA00022833"/>
    </source>
</evidence>
<dbReference type="Proteomes" id="UP000027135">
    <property type="component" value="Unassembled WGS sequence"/>
</dbReference>
<dbReference type="GO" id="GO:0008270">
    <property type="term" value="F:zinc ion binding"/>
    <property type="evidence" value="ECO:0007669"/>
    <property type="project" value="UniProtKB-KW"/>
</dbReference>
<dbReference type="PANTHER" id="PTHR16515">
    <property type="entry name" value="PR DOMAIN ZINC FINGER PROTEIN"/>
    <property type="match status" value="1"/>
</dbReference>
<dbReference type="GO" id="GO:0042054">
    <property type="term" value="F:histone methyltransferase activity"/>
    <property type="evidence" value="ECO:0007669"/>
    <property type="project" value="InterPro"/>
</dbReference>
<comment type="subcellular location">
    <subcellularLocation>
        <location evidence="1">Nucleus</location>
    </subcellularLocation>
</comment>
<dbReference type="SUPFAM" id="SSF82199">
    <property type="entry name" value="SET domain"/>
    <property type="match status" value="1"/>
</dbReference>
<keyword evidence="14" id="KW-1185">Reference proteome</keyword>
<evidence type="ECO:0000313" key="14">
    <source>
        <dbReference type="Proteomes" id="UP000027135"/>
    </source>
</evidence>
<dbReference type="InterPro" id="IPR050331">
    <property type="entry name" value="Zinc_finger"/>
</dbReference>
<dbReference type="SMART" id="SM00317">
    <property type="entry name" value="SET"/>
    <property type="match status" value="1"/>
</dbReference>
<evidence type="ECO:0000256" key="4">
    <source>
        <dbReference type="ARBA" id="ARBA00022691"/>
    </source>
</evidence>
<dbReference type="EMBL" id="KK852827">
    <property type="protein sequence ID" value="KDR15403.1"/>
    <property type="molecule type" value="Genomic_DNA"/>
</dbReference>
<dbReference type="Pfam" id="PF21549">
    <property type="entry name" value="PRDM2_PR"/>
    <property type="match status" value="1"/>
</dbReference>
<keyword evidence="10" id="KW-0804">Transcription</keyword>
<dbReference type="PROSITE" id="PS50280">
    <property type="entry name" value="SET"/>
    <property type="match status" value="1"/>
</dbReference>
<keyword evidence="2 13" id="KW-0489">Methyltransferase</keyword>